<name>A0A1C0U6S9_9GAMM</name>
<dbReference type="EMBL" id="LOMY01000036">
    <property type="protein sequence ID" value="OCQ53611.1"/>
    <property type="molecule type" value="Genomic_DNA"/>
</dbReference>
<evidence type="ECO:0000313" key="2">
    <source>
        <dbReference type="Proteomes" id="UP000093476"/>
    </source>
</evidence>
<accession>A0A1C0U6S9</accession>
<sequence length="154" mass="17189">MTKNTESLIFACHELARVASCDDYLILNEIADRLESLRKDRESYKEMFVESCLGLGAIANAVGIKAEDDSGSPSQVIDKIESIILQSRIDGIKHARNRLIAAYLAGFIDKQESEVRDIATMIDSSAASIQLEVTEDWLTDDFGNEWLMSEINNE</sequence>
<dbReference type="AlphaFoldDB" id="A0A1C0U6S9"/>
<dbReference type="RefSeq" id="WP_065822542.1">
    <property type="nucleotide sequence ID" value="NZ_CAWMQZ010000036.1"/>
</dbReference>
<dbReference type="Proteomes" id="UP000093476">
    <property type="component" value="Unassembled WGS sequence"/>
</dbReference>
<keyword evidence="2" id="KW-1185">Reference proteome</keyword>
<gene>
    <name evidence="1" type="ORF">Ppb6_01237</name>
</gene>
<proteinExistence type="predicted"/>
<comment type="caution">
    <text evidence="1">The sequence shown here is derived from an EMBL/GenBank/DDBJ whole genome shotgun (WGS) entry which is preliminary data.</text>
</comment>
<evidence type="ECO:0000313" key="1">
    <source>
        <dbReference type="EMBL" id="OCQ53611.1"/>
    </source>
</evidence>
<organism evidence="1 2">
    <name type="scientific">Photorhabdus australis subsp. thailandensis</name>
    <dbReference type="NCBI Taxonomy" id="2805096"/>
    <lineage>
        <taxon>Bacteria</taxon>
        <taxon>Pseudomonadati</taxon>
        <taxon>Pseudomonadota</taxon>
        <taxon>Gammaproteobacteria</taxon>
        <taxon>Enterobacterales</taxon>
        <taxon>Morganellaceae</taxon>
        <taxon>Photorhabdus</taxon>
    </lineage>
</organism>
<dbReference type="STRING" id="286156.Ppb6_01237"/>
<protein>
    <submittedName>
        <fullName evidence="1">Uncharacterized protein</fullName>
    </submittedName>
</protein>
<dbReference type="PATRIC" id="fig|286156.4.peg.1394"/>
<reference evidence="1 2" key="1">
    <citation type="submission" date="2015-12" db="EMBL/GenBank/DDBJ databases">
        <title>Genome comparisons provide insights into the role of secondary metabolites in the pathogenic phase of the Photorhabdus life cycle.</title>
        <authorList>
            <person name="Tobias N.J."/>
            <person name="Mishra B."/>
            <person name="Gupta D.K."/>
            <person name="Thines M."/>
            <person name="Stinear T.P."/>
            <person name="Bode H.B."/>
        </authorList>
    </citation>
    <scope>NUCLEOTIDE SEQUENCE [LARGE SCALE GENOMIC DNA]</scope>
    <source>
        <strain evidence="1 2">PB68.1</strain>
    </source>
</reference>